<organism evidence="9 10">
    <name type="scientific">Citroniella saccharovorans</name>
    <dbReference type="NCBI Taxonomy" id="2053367"/>
    <lineage>
        <taxon>Bacteria</taxon>
        <taxon>Bacillati</taxon>
        <taxon>Bacillota</taxon>
        <taxon>Tissierellia</taxon>
        <taxon>Tissierellales</taxon>
        <taxon>Peptoniphilaceae</taxon>
        <taxon>Citroniella</taxon>
    </lineage>
</organism>
<feature type="transmembrane region" description="Helical" evidence="7">
    <location>
        <begin position="815"/>
        <end position="836"/>
    </location>
</feature>
<feature type="transmembrane region" description="Helical" evidence="7">
    <location>
        <begin position="1305"/>
        <end position="1326"/>
    </location>
</feature>
<evidence type="ECO:0000256" key="3">
    <source>
        <dbReference type="ARBA" id="ARBA00022692"/>
    </source>
</evidence>
<feature type="transmembrane region" description="Helical" evidence="7">
    <location>
        <begin position="1211"/>
        <end position="1234"/>
    </location>
</feature>
<feature type="transmembrane region" description="Helical" evidence="7">
    <location>
        <begin position="864"/>
        <end position="888"/>
    </location>
</feature>
<keyword evidence="4 7" id="KW-1133">Transmembrane helix</keyword>
<evidence type="ECO:0000256" key="1">
    <source>
        <dbReference type="ARBA" id="ARBA00004651"/>
    </source>
</evidence>
<dbReference type="Proteomes" id="UP001357733">
    <property type="component" value="Unassembled WGS sequence"/>
</dbReference>
<protein>
    <submittedName>
        <fullName evidence="9">FtsX-like permease family protein</fullName>
    </submittedName>
</protein>
<gene>
    <name evidence="9" type="ORF">VLK81_09220</name>
</gene>
<feature type="transmembrane region" description="Helical" evidence="7">
    <location>
        <begin position="1269"/>
        <end position="1293"/>
    </location>
</feature>
<evidence type="ECO:0000313" key="10">
    <source>
        <dbReference type="Proteomes" id="UP001357733"/>
    </source>
</evidence>
<feature type="transmembrane region" description="Helical" evidence="7">
    <location>
        <begin position="908"/>
        <end position="928"/>
    </location>
</feature>
<feature type="region of interest" description="Disordered" evidence="6">
    <location>
        <begin position="693"/>
        <end position="713"/>
    </location>
</feature>
<comment type="subcellular location">
    <subcellularLocation>
        <location evidence="1">Cell membrane</location>
        <topology evidence="1">Multi-pass membrane protein</topology>
    </subcellularLocation>
</comment>
<evidence type="ECO:0000256" key="2">
    <source>
        <dbReference type="ARBA" id="ARBA00022475"/>
    </source>
</evidence>
<reference evidence="9 10" key="1">
    <citation type="submission" date="2024-01" db="EMBL/GenBank/DDBJ databases">
        <title>Complete genome sequence of Citroniella saccharovorans strain M6.X9, isolated from human fecal sample.</title>
        <authorList>
            <person name="Cheng G."/>
            <person name="Westerholm M."/>
            <person name="Schnurer A."/>
        </authorList>
    </citation>
    <scope>NUCLEOTIDE SEQUENCE [LARGE SCALE GENOMIC DNA]</scope>
    <source>
        <strain evidence="9 10">DSM 29873</strain>
    </source>
</reference>
<keyword evidence="10" id="KW-1185">Reference proteome</keyword>
<dbReference type="RefSeq" id="WP_324620348.1">
    <property type="nucleotide sequence ID" value="NZ_JAYKOT010000003.1"/>
</dbReference>
<feature type="region of interest" description="Disordered" evidence="6">
    <location>
        <begin position="653"/>
        <end position="673"/>
    </location>
</feature>
<evidence type="ECO:0000259" key="8">
    <source>
        <dbReference type="Pfam" id="PF02687"/>
    </source>
</evidence>
<name>A0AAW9N037_9FIRM</name>
<dbReference type="InterPro" id="IPR003838">
    <property type="entry name" value="ABC3_permease_C"/>
</dbReference>
<evidence type="ECO:0000256" key="7">
    <source>
        <dbReference type="SAM" id="Phobius"/>
    </source>
</evidence>
<feature type="domain" description="ABC3 transporter permease C-terminal" evidence="8">
    <location>
        <begin position="818"/>
        <end position="936"/>
    </location>
</feature>
<dbReference type="Pfam" id="PF02687">
    <property type="entry name" value="FtsX"/>
    <property type="match status" value="2"/>
</dbReference>
<comment type="caution">
    <text evidence="9">The sequence shown here is derived from an EMBL/GenBank/DDBJ whole genome shotgun (WGS) entry which is preliminary data.</text>
</comment>
<evidence type="ECO:0000313" key="9">
    <source>
        <dbReference type="EMBL" id="MEB3430162.1"/>
    </source>
</evidence>
<feature type="transmembrane region" description="Helical" evidence="7">
    <location>
        <begin position="20"/>
        <end position="39"/>
    </location>
</feature>
<dbReference type="PANTHER" id="PTHR30287:SF1">
    <property type="entry name" value="INNER MEMBRANE PROTEIN"/>
    <property type="match status" value="1"/>
</dbReference>
<sequence length="1344" mass="153922">MKKALKTETIREIFKSKTRFISLFAMVLLGALVVVGLFITGENMRLSLDRYLIEHNEPDITLTQTYSFNNEDEEILKSFDEAKNISLGRFVDVKIMDTENMIRLYSYEKDSIKYEIKEGRMPEAKNEIAIDYNSNFDINIGDNLNLEYFEIQKNDKPLNRTEYKVVGKVLSPENLSVFIKNSSIFGKGEVDAFGVISGENFANEGFEIARIYLKKDFSSKISDEYRNYTNDEKEKLSNLFSHRPKDRLKEIKDELFQETQKNEKKLEDAKKTIEDNRKKLQDAASDLEAGFKEYEDNKNDFDKKILEAKDKISNEEKKLIDGEKKLKNGEKELLENRQKADKEFSDAEEKLKEGKIKLDDGEKEYLDGLKKLVDGKNLLETEKKKAFSKLDSAKKDLEAGEKKYQDGLIEYENGKREFDEKIASAENEIISSQNKLDSAKTEIEKAKAEIESKEAYLNQKEKELEAGEKALSENEPIIENLRSSVLPDLENKLVNLSKNIDSLKSQIEALKSQLGSETDPIKIAEIKAKIEALEAKVNELTKAKAELEKNISEIKTKILEFDQAKAKLIEAREELNEGKKALEEAKIKLKAYEDDYQDGLIKLEAGKKRLEKEKKAGEEKLKNAKLKLDRAKEELDRGKAELDGGYKTIEEKFKPEEDKLRESEIKLQNAKDNLEKGKKEYLDSYKKLSSEKESAYKKLADGEKELKESRKKLEDGKSKIKDAKLELKKNEDEGNTKLHDAYKKLLDGQKELEENYDKFNKEVSEKNDDIEKGEEDIKDAKKSISKLNTPKYRINTINDDHAINIYRTNAARMDLLSMIFPVFFYLIAMLVTTTTMKRMVEKDRQQIGIKKALGFTNREISYKYLIYGLISSILGSLVGIYLAHSLITKIIFKAYSSGYVVDTMKDKFYPLYSILAFVLSISLILLTIKITLNSSLKENAASLLRPKAPKGGTRIFLEKIKPIWSKLNFLTKVTYRNLFRYKGRMVMTIVGVAGCFALIYMGIGIKDSVSNIFPVQFDELLKYDLNVIINDDLDKGYLEKVERELAKKDSVSSYIDIRFKLGEISRGKEPDLNVFIMSANDEKKFENFVTLREKDGNKLSLTDEEIILSEKLKKIIPNKEYLDYEDTDGENRKLNIDKTTENYIGNYIYLSKEKYNEIYGDEKSNSILVKLNNISNEERTELISSIINTEGVQSVLDLSKTGSNISALLDAINSVVGVILVVSSILAIVVLFNLTNINIEERITELSTIKVLGFYSEEVTAYIYREAGILTLVGLILGYGLGRALHWFIITIIVPDDVMLYHRVFTSNFIITTLFTISLSFIVMIIMHFKLKNVDMVEALKSGE</sequence>
<dbReference type="InterPro" id="IPR038766">
    <property type="entry name" value="Membrane_comp_ABC_pdt"/>
</dbReference>
<dbReference type="PANTHER" id="PTHR30287">
    <property type="entry name" value="MEMBRANE COMPONENT OF PREDICTED ABC SUPERFAMILY METABOLITE UPTAKE TRANSPORTER"/>
    <property type="match status" value="1"/>
</dbReference>
<feature type="domain" description="ABC3 transporter permease C-terminal" evidence="8">
    <location>
        <begin position="1218"/>
        <end position="1331"/>
    </location>
</feature>
<keyword evidence="2" id="KW-1003">Cell membrane</keyword>
<evidence type="ECO:0000256" key="6">
    <source>
        <dbReference type="SAM" id="MobiDB-lite"/>
    </source>
</evidence>
<keyword evidence="5 7" id="KW-0472">Membrane</keyword>
<dbReference type="SUPFAM" id="SSF57997">
    <property type="entry name" value="Tropomyosin"/>
    <property type="match status" value="1"/>
</dbReference>
<proteinExistence type="predicted"/>
<dbReference type="EMBL" id="JAYKOT010000003">
    <property type="protein sequence ID" value="MEB3430162.1"/>
    <property type="molecule type" value="Genomic_DNA"/>
</dbReference>
<evidence type="ECO:0000256" key="5">
    <source>
        <dbReference type="ARBA" id="ARBA00023136"/>
    </source>
</evidence>
<accession>A0AAW9N037</accession>
<feature type="transmembrane region" description="Helical" evidence="7">
    <location>
        <begin position="985"/>
        <end position="1003"/>
    </location>
</feature>
<feature type="compositionally biased region" description="Basic and acidic residues" evidence="6">
    <location>
        <begin position="653"/>
        <end position="665"/>
    </location>
</feature>
<evidence type="ECO:0000256" key="4">
    <source>
        <dbReference type="ARBA" id="ARBA00022989"/>
    </source>
</evidence>
<dbReference type="GO" id="GO:0005886">
    <property type="term" value="C:plasma membrane"/>
    <property type="evidence" value="ECO:0007669"/>
    <property type="project" value="UniProtKB-SubCell"/>
</dbReference>
<keyword evidence="3 7" id="KW-0812">Transmembrane</keyword>